<name>A0A2C6DIP8_9GAMM</name>
<evidence type="ECO:0000256" key="3">
    <source>
        <dbReference type="ARBA" id="ARBA00022723"/>
    </source>
</evidence>
<comment type="similarity">
    <text evidence="1 5">Belongs to the HypA/HybF family.</text>
</comment>
<feature type="binding site" evidence="5">
    <location>
        <position position="92"/>
    </location>
    <ligand>
        <name>Zn(2+)</name>
        <dbReference type="ChEBI" id="CHEBI:29105"/>
    </ligand>
</feature>
<keyword evidence="7" id="KW-1185">Reference proteome</keyword>
<feature type="binding site" evidence="5">
    <location>
        <position position="73"/>
    </location>
    <ligand>
        <name>Zn(2+)</name>
        <dbReference type="ChEBI" id="CHEBI:29105"/>
    </ligand>
</feature>
<dbReference type="Gene3D" id="3.30.2320.80">
    <property type="match status" value="1"/>
</dbReference>
<dbReference type="InterPro" id="IPR020538">
    <property type="entry name" value="Hydgase_Ni_incorp_HypA/HybF_CS"/>
</dbReference>
<evidence type="ECO:0000313" key="6">
    <source>
        <dbReference type="EMBL" id="PHI28681.1"/>
    </source>
</evidence>
<dbReference type="OrthoDB" id="288014at2"/>
<dbReference type="InterPro" id="IPR000688">
    <property type="entry name" value="HypA/HybF"/>
</dbReference>
<dbReference type="AlphaFoldDB" id="A0A2C6DIP8"/>
<dbReference type="GO" id="GO:0051604">
    <property type="term" value="P:protein maturation"/>
    <property type="evidence" value="ECO:0007669"/>
    <property type="project" value="InterPro"/>
</dbReference>
<accession>A0A2C6DIP8</accession>
<feature type="binding site" evidence="5">
    <location>
        <position position="76"/>
    </location>
    <ligand>
        <name>Zn(2+)</name>
        <dbReference type="ChEBI" id="CHEBI:29105"/>
    </ligand>
</feature>
<dbReference type="NCBIfam" id="NF002979">
    <property type="entry name" value="PRK03681.1"/>
    <property type="match status" value="1"/>
</dbReference>
<dbReference type="HAMAP" id="MF_00213">
    <property type="entry name" value="HypA_HybF"/>
    <property type="match status" value="1"/>
</dbReference>
<reference evidence="7" key="1">
    <citation type="submission" date="2017-09" db="EMBL/GenBank/DDBJ databases">
        <title>FDA dAtabase for Regulatory Grade micrObial Sequences (FDA-ARGOS): Supporting development and validation of Infectious Disease Dx tests.</title>
        <authorList>
            <person name="Minogue T."/>
            <person name="Wolcott M."/>
            <person name="Wasieloski L."/>
            <person name="Aguilar W."/>
            <person name="Moore D."/>
            <person name="Tallon L."/>
            <person name="Sadzewicz L."/>
            <person name="Ott S."/>
            <person name="Zhao X."/>
            <person name="Nagaraj S."/>
            <person name="Vavikolanu K."/>
            <person name="Aluvathingal J."/>
            <person name="Nadendla S."/>
            <person name="Sichtig H."/>
        </authorList>
    </citation>
    <scope>NUCLEOTIDE SEQUENCE [LARGE SCALE GENOMIC DNA]</scope>
    <source>
        <strain evidence="7">FDAARGOS_387</strain>
    </source>
</reference>
<keyword evidence="2 5" id="KW-0533">Nickel</keyword>
<dbReference type="PANTHER" id="PTHR34535">
    <property type="entry name" value="HYDROGENASE MATURATION FACTOR HYPA"/>
    <property type="match status" value="1"/>
</dbReference>
<comment type="caution">
    <text evidence="6">The sequence shown here is derived from an EMBL/GenBank/DDBJ whole genome shotgun (WGS) entry which is preliminary data.</text>
</comment>
<feature type="binding site" evidence="5">
    <location>
        <position position="89"/>
    </location>
    <ligand>
        <name>Zn(2+)</name>
        <dbReference type="ChEBI" id="CHEBI:29105"/>
    </ligand>
</feature>
<feature type="binding site" evidence="5">
    <location>
        <position position="2"/>
    </location>
    <ligand>
        <name>Ni(2+)</name>
        <dbReference type="ChEBI" id="CHEBI:49786"/>
    </ligand>
</feature>
<keyword evidence="3 5" id="KW-0479">Metal-binding</keyword>
<dbReference type="NCBIfam" id="TIGR00100">
    <property type="entry name" value="hypA"/>
    <property type="match status" value="1"/>
</dbReference>
<dbReference type="STRING" id="1111728.GCA_000427805_03448"/>
<evidence type="ECO:0000256" key="2">
    <source>
        <dbReference type="ARBA" id="ARBA00022596"/>
    </source>
</evidence>
<protein>
    <recommendedName>
        <fullName evidence="5">Hydrogenase maturation factor HypA</fullName>
    </recommendedName>
</protein>
<dbReference type="Proteomes" id="UP000224974">
    <property type="component" value="Unassembled WGS sequence"/>
</dbReference>
<evidence type="ECO:0000256" key="4">
    <source>
        <dbReference type="ARBA" id="ARBA00022833"/>
    </source>
</evidence>
<gene>
    <name evidence="5 6" type="primary">hypA</name>
    <name evidence="6" type="ORF">CRN84_04765</name>
</gene>
<dbReference type="FunFam" id="3.30.2320.80:FF:000001">
    <property type="entry name" value="Hydrogenase maturation factor HypA"/>
    <property type="match status" value="1"/>
</dbReference>
<evidence type="ECO:0000313" key="7">
    <source>
        <dbReference type="Proteomes" id="UP000224974"/>
    </source>
</evidence>
<dbReference type="GO" id="GO:0016530">
    <property type="term" value="F:metallochaperone activity"/>
    <property type="evidence" value="ECO:0007669"/>
    <property type="project" value="UniProtKB-ARBA"/>
</dbReference>
<sequence length="113" mass="12626">MHEVSLCESTLEIIEKQAKQHGVKRVTGVWLELGALSCVEESSLHFCFDIVCRGTIADGCKLHIIHIPAKAWCWDCSSEVEISQHEAQCPKCQGFSLRIDSGDSLQIKELEVE</sequence>
<dbReference type="PANTHER" id="PTHR34535:SF3">
    <property type="entry name" value="HYDROGENASE MATURATION FACTOR HYPA"/>
    <property type="match status" value="1"/>
</dbReference>
<evidence type="ECO:0000256" key="5">
    <source>
        <dbReference type="HAMAP-Rule" id="MF_00213"/>
    </source>
</evidence>
<keyword evidence="4 5" id="KW-0862">Zinc</keyword>
<dbReference type="EMBL" id="PDDX01000001">
    <property type="protein sequence ID" value="PHI28681.1"/>
    <property type="molecule type" value="Genomic_DNA"/>
</dbReference>
<proteinExistence type="inferred from homology"/>
<dbReference type="PIRSF" id="PIRSF004761">
    <property type="entry name" value="Hydrgn_mat_HypA"/>
    <property type="match status" value="1"/>
</dbReference>
<evidence type="ECO:0000256" key="1">
    <source>
        <dbReference type="ARBA" id="ARBA00010748"/>
    </source>
</evidence>
<dbReference type="RefSeq" id="WP_029095543.1">
    <property type="nucleotide sequence ID" value="NZ_PDDX01000001.1"/>
</dbReference>
<dbReference type="GO" id="GO:0016151">
    <property type="term" value="F:nickel cation binding"/>
    <property type="evidence" value="ECO:0007669"/>
    <property type="project" value="UniProtKB-UniRule"/>
</dbReference>
<dbReference type="GO" id="GO:0008270">
    <property type="term" value="F:zinc ion binding"/>
    <property type="evidence" value="ECO:0007669"/>
    <property type="project" value="UniProtKB-UniRule"/>
</dbReference>
<organism evidence="6 7">
    <name type="scientific">Budvicia aquatica</name>
    <dbReference type="NCBI Taxonomy" id="82979"/>
    <lineage>
        <taxon>Bacteria</taxon>
        <taxon>Pseudomonadati</taxon>
        <taxon>Pseudomonadota</taxon>
        <taxon>Gammaproteobacteria</taxon>
        <taxon>Enterobacterales</taxon>
        <taxon>Budviciaceae</taxon>
        <taxon>Budvicia</taxon>
    </lineage>
</organism>
<comment type="function">
    <text evidence="5">Involved in the maturation of [NiFe] hydrogenases. Required for nickel insertion into the metal center of the hydrogenase.</text>
</comment>
<dbReference type="NCBIfam" id="NF009046">
    <property type="entry name" value="PRK12380.1"/>
    <property type="match status" value="1"/>
</dbReference>
<dbReference type="PROSITE" id="PS01249">
    <property type="entry name" value="HYPA"/>
    <property type="match status" value="1"/>
</dbReference>
<dbReference type="Pfam" id="PF01155">
    <property type="entry name" value="HypA"/>
    <property type="match status" value="1"/>
</dbReference>